<evidence type="ECO:0000256" key="14">
    <source>
        <dbReference type="RuleBase" id="RU003975"/>
    </source>
</evidence>
<dbReference type="InterPro" id="IPR001246">
    <property type="entry name" value="LipOase_plant"/>
</dbReference>
<evidence type="ECO:0000256" key="10">
    <source>
        <dbReference type="ARBA" id="ARBA00023098"/>
    </source>
</evidence>
<evidence type="ECO:0000256" key="12">
    <source>
        <dbReference type="PROSITE-ProRule" id="PRU00152"/>
    </source>
</evidence>
<dbReference type="GO" id="GO:0034440">
    <property type="term" value="P:lipid oxidation"/>
    <property type="evidence" value="ECO:0007669"/>
    <property type="project" value="InterPro"/>
</dbReference>
<dbReference type="PANTHER" id="PTHR11771">
    <property type="entry name" value="LIPOXYGENASE"/>
    <property type="match status" value="1"/>
</dbReference>
<dbReference type="InterPro" id="IPR042057">
    <property type="entry name" value="Lipoxy_PLAT/LH2"/>
</dbReference>
<dbReference type="Pfam" id="PF00305">
    <property type="entry name" value="Lipoxygenase"/>
    <property type="match status" value="1"/>
</dbReference>
<keyword evidence="7 13" id="KW-0223">Dioxygenase</keyword>
<keyword evidence="3 14" id="KW-0444">Lipid biosynthesis</keyword>
<organism evidence="18">
    <name type="scientific">Wollemia nobilis</name>
    <dbReference type="NCBI Taxonomy" id="56998"/>
    <lineage>
        <taxon>Eukaryota</taxon>
        <taxon>Viridiplantae</taxon>
        <taxon>Streptophyta</taxon>
        <taxon>Embryophyta</taxon>
        <taxon>Tracheophyta</taxon>
        <taxon>Spermatophyta</taxon>
        <taxon>Pinopsida</taxon>
        <taxon>Pinidae</taxon>
        <taxon>Conifers II</taxon>
        <taxon>Araucariales</taxon>
        <taxon>Araucariaceae</taxon>
        <taxon>Wollemia</taxon>
    </lineage>
</organism>
<evidence type="ECO:0000256" key="15">
    <source>
        <dbReference type="SAM" id="MobiDB-lite"/>
    </source>
</evidence>
<evidence type="ECO:0000256" key="8">
    <source>
        <dbReference type="ARBA" id="ARBA00023002"/>
    </source>
</evidence>
<dbReference type="InterPro" id="IPR000907">
    <property type="entry name" value="LipOase"/>
</dbReference>
<evidence type="ECO:0000256" key="9">
    <source>
        <dbReference type="ARBA" id="ARBA00023004"/>
    </source>
</evidence>
<evidence type="ECO:0000256" key="7">
    <source>
        <dbReference type="ARBA" id="ARBA00022964"/>
    </source>
</evidence>
<dbReference type="PROSITE" id="PS50095">
    <property type="entry name" value="PLAT"/>
    <property type="match status" value="1"/>
</dbReference>
<keyword evidence="10" id="KW-0443">Lipid metabolism</keyword>
<evidence type="ECO:0000256" key="11">
    <source>
        <dbReference type="ARBA" id="ARBA00023160"/>
    </source>
</evidence>
<dbReference type="Pfam" id="PF01477">
    <property type="entry name" value="PLAT"/>
    <property type="match status" value="1"/>
</dbReference>
<dbReference type="AlphaFoldDB" id="A0A0C9RM07"/>
<dbReference type="Gene3D" id="4.10.372.10">
    <property type="entry name" value="Lipoxygenase-1, Domain 3"/>
    <property type="match status" value="1"/>
</dbReference>
<dbReference type="EC" id="1.13.11.-" evidence="14"/>
<dbReference type="GO" id="GO:0016702">
    <property type="term" value="F:oxidoreductase activity, acting on single donors with incorporation of molecular oxygen, incorporation of two atoms of oxygen"/>
    <property type="evidence" value="ECO:0007669"/>
    <property type="project" value="InterPro"/>
</dbReference>
<dbReference type="Gene3D" id="2.60.60.20">
    <property type="entry name" value="PLAT/LH2 domain"/>
    <property type="match status" value="1"/>
</dbReference>
<protein>
    <recommendedName>
        <fullName evidence="14">Lipoxygenase</fullName>
        <ecNumber evidence="14">1.13.11.-</ecNumber>
    </recommendedName>
</protein>
<dbReference type="SUPFAM" id="SSF49723">
    <property type="entry name" value="Lipase/lipooxygenase domain (PLAT/LH2 domain)"/>
    <property type="match status" value="1"/>
</dbReference>
<keyword evidence="11 14" id="KW-0275">Fatty acid biosynthesis</keyword>
<comment type="similarity">
    <text evidence="2 13">Belongs to the lipoxygenase family.</text>
</comment>
<evidence type="ECO:0000313" key="18">
    <source>
        <dbReference type="EMBL" id="JAG87711.1"/>
    </source>
</evidence>
<evidence type="ECO:0000256" key="2">
    <source>
        <dbReference type="ARBA" id="ARBA00009419"/>
    </source>
</evidence>
<keyword evidence="4 13" id="KW-0479">Metal-binding</keyword>
<dbReference type="InterPro" id="IPR020834">
    <property type="entry name" value="LipOase_CS"/>
</dbReference>
<dbReference type="InterPro" id="IPR013819">
    <property type="entry name" value="LipOase_C"/>
</dbReference>
<dbReference type="CDD" id="cd01751">
    <property type="entry name" value="PLAT_LH2"/>
    <property type="match status" value="1"/>
</dbReference>
<feature type="domain" description="Lipoxygenase" evidence="17">
    <location>
        <begin position="239"/>
        <end position="929"/>
    </location>
</feature>
<dbReference type="PROSITE" id="PS00081">
    <property type="entry name" value="LIPOXYGENASE_2"/>
    <property type="match status" value="1"/>
</dbReference>
<dbReference type="EMBL" id="GCHU01011497">
    <property type="protein sequence ID" value="JAG87711.1"/>
    <property type="molecule type" value="Transcribed_RNA"/>
</dbReference>
<keyword evidence="8 13" id="KW-0560">Oxidoreductase</keyword>
<evidence type="ECO:0000256" key="13">
    <source>
        <dbReference type="RuleBase" id="RU003974"/>
    </source>
</evidence>
<evidence type="ECO:0000256" key="4">
    <source>
        <dbReference type="ARBA" id="ARBA00022723"/>
    </source>
</evidence>
<dbReference type="InterPro" id="IPR036226">
    <property type="entry name" value="LipOase_C_sf"/>
</dbReference>
<dbReference type="GO" id="GO:0031408">
    <property type="term" value="P:oxylipin biosynthetic process"/>
    <property type="evidence" value="ECO:0007669"/>
    <property type="project" value="UniProtKB-UniRule"/>
</dbReference>
<feature type="region of interest" description="Disordered" evidence="15">
    <location>
        <begin position="28"/>
        <end position="49"/>
    </location>
</feature>
<keyword evidence="5 14" id="KW-0925">Oxylipin biosynthesis</keyword>
<dbReference type="InterPro" id="IPR001024">
    <property type="entry name" value="PLAT/LH2_dom"/>
</dbReference>
<dbReference type="FunFam" id="3.10.450.60:FF:000002">
    <property type="entry name" value="Lipoxygenase"/>
    <property type="match status" value="1"/>
</dbReference>
<evidence type="ECO:0000259" key="17">
    <source>
        <dbReference type="PROSITE" id="PS51393"/>
    </source>
</evidence>
<evidence type="ECO:0000256" key="1">
    <source>
        <dbReference type="ARBA" id="ARBA00001962"/>
    </source>
</evidence>
<reference evidence="18" key="1">
    <citation type="submission" date="2015-02" db="EMBL/GenBank/DDBJ databases">
        <title>A transcriptome of Wollemia nobilis - a relic of Gondwana.</title>
        <authorList>
            <person name="Chia J.Y."/>
            <person name="Leong Y.S."/>
            <person name="Abdul Karim S."/>
            <person name="Wan Azmi N."/>
            <person name="Hercus R."/>
            <person name="Croft L."/>
        </authorList>
    </citation>
    <scope>NUCLEOTIDE SEQUENCE</scope>
    <source>
        <strain evidence="18">MaeBrown</strain>
        <tissue evidence="18">Leaf</tissue>
    </source>
</reference>
<dbReference type="PROSITE" id="PS51393">
    <property type="entry name" value="LIPOXYGENASE_3"/>
    <property type="match status" value="1"/>
</dbReference>
<dbReference type="GO" id="GO:0006633">
    <property type="term" value="P:fatty acid biosynthetic process"/>
    <property type="evidence" value="ECO:0007669"/>
    <property type="project" value="UniProtKB-KW"/>
</dbReference>
<evidence type="ECO:0000256" key="3">
    <source>
        <dbReference type="ARBA" id="ARBA00022516"/>
    </source>
</evidence>
<feature type="domain" description="PLAT" evidence="16">
    <location>
        <begin position="100"/>
        <end position="236"/>
    </location>
</feature>
<feature type="region of interest" description="Disordered" evidence="15">
    <location>
        <begin position="302"/>
        <end position="325"/>
    </location>
</feature>
<accession>A0A0C9RM07</accession>
<dbReference type="Gene3D" id="1.20.245.10">
    <property type="entry name" value="Lipoxygenase-1, Domain 5"/>
    <property type="match status" value="1"/>
</dbReference>
<dbReference type="PROSITE" id="PS00711">
    <property type="entry name" value="LIPOXYGENASE_1"/>
    <property type="match status" value="1"/>
</dbReference>
<dbReference type="FunFam" id="1.20.245.10:FF:000002">
    <property type="entry name" value="Lipoxygenase"/>
    <property type="match status" value="1"/>
</dbReference>
<dbReference type="GO" id="GO:0046872">
    <property type="term" value="F:metal ion binding"/>
    <property type="evidence" value="ECO:0007669"/>
    <property type="project" value="UniProtKB-UniRule"/>
</dbReference>
<keyword evidence="6" id="KW-0276">Fatty acid metabolism</keyword>
<dbReference type="Gene3D" id="4.10.375.10">
    <property type="entry name" value="Lipoxygenase-1, Domain 2"/>
    <property type="match status" value="1"/>
</dbReference>
<evidence type="ECO:0000256" key="6">
    <source>
        <dbReference type="ARBA" id="ARBA00022832"/>
    </source>
</evidence>
<dbReference type="PRINTS" id="PR00087">
    <property type="entry name" value="LIPOXYGENASE"/>
</dbReference>
<comment type="caution">
    <text evidence="12">Lacks conserved residue(s) required for the propagation of feature annotation.</text>
</comment>
<proteinExistence type="inferred from homology"/>
<feature type="compositionally biased region" description="Basic and acidic residues" evidence="15">
    <location>
        <begin position="315"/>
        <end position="325"/>
    </location>
</feature>
<evidence type="ECO:0000256" key="5">
    <source>
        <dbReference type="ARBA" id="ARBA00022767"/>
    </source>
</evidence>
<sequence>MALSIQCTDITVSQAGLKLRQASWSAGRSQFAPSGGESHSTRRNSQKKKKIVVMASQQKENAWEQLGRKVNYPVLRAVLSDKVAPAMGVAAREKPVKLDLQAIVTVRRKRKEDMAESLERHWDSLADVIGLNVVLQLVSENIDPKINSGKRSKETALKGWLHKSGIRAEKVEYTAKFTVNSDFGQPGAIIVTNRHSKEFYLESIVIQGFVSGPVVFACNSWVHSTKDNPEKRIFFSNKPYVPSQTPPGLRDLREEELQHLRGDGEGERKHSDRIYDYDVYNDLGNPEQGKDQLRPVLGGEEIPYPRRCRTGRPASKKDPSKETRVEKPIPFYVPRDETFEEIKQATIEAGRTKAILHNLIPALLASFVDPNKEFECFTEIEALYREGLRVKFDLQTALFKMMPNIVNWIRETGEGLMRYDTPSIIKKDRFAWLRDDEFARQILAGVNPVGIERLKVFPPVSKLDPEIYGSPESAIKEDHLIGHLNGMSLKQALEENKLFILDYHDTILPFVHDVNALDGRKIYATRTIFFLTPLETLKPVAIELSLPPPCPGSQSKRVLTPANDATTHWLWQQAKAHVCANDAGVHQLVNHWLRTHACVEPYVIATHRQLSAMHPIFKLLKPHLRYTMEINALARQSLINAEGIIETSFTPGKYCMNLSAEAYRTHWRFDKEALPADLIRRGMAVEDATQPHGVGLVFEDYPYAADGLLIWSAIKEWVEAYVGCYYSVPGTVQNDVELQAWWEEIKNKGHPDLKHEPWWPKLETKEDLAGILTTMIWVASGQHAALNFGQYPYAGFVPNRPCLMRRLLPEVKDPEYKNFLSNPQKYFLSSLPNLLQALNLMAVIDTLSTHSADEEYIGQKQQSTSDLHVVDAFHKFSARIQSIEKIIHQKNKDPNLRNRNGAGMVPYELLAPTSGPGVTGRGIPNSISI</sequence>
<dbReference type="Gene3D" id="3.10.450.60">
    <property type="match status" value="1"/>
</dbReference>
<dbReference type="SMART" id="SM00308">
    <property type="entry name" value="LH2"/>
    <property type="match status" value="1"/>
</dbReference>
<dbReference type="InterPro" id="IPR020833">
    <property type="entry name" value="LipOase_Fe_BS"/>
</dbReference>
<dbReference type="UniPathway" id="UPA00382"/>
<keyword evidence="9 13" id="KW-0408">Iron</keyword>
<comment type="function">
    <text evidence="14">Plant lipoxygenase may be involved in a number of diverse aspects of plant physiology including growth and development, pest resistance, and senescence or responses to wounding.</text>
</comment>
<dbReference type="SUPFAM" id="SSF48484">
    <property type="entry name" value="Lipoxigenase"/>
    <property type="match status" value="1"/>
</dbReference>
<name>A0A0C9RM07_9CONI</name>
<dbReference type="FunFam" id="4.10.375.10:FF:000001">
    <property type="entry name" value="Lipoxygenase"/>
    <property type="match status" value="1"/>
</dbReference>
<comment type="pathway">
    <text evidence="14">Lipid metabolism; oxylipin biosynthesis.</text>
</comment>
<dbReference type="InterPro" id="IPR027433">
    <property type="entry name" value="Lipoxygenase_dom_3"/>
</dbReference>
<evidence type="ECO:0000259" key="16">
    <source>
        <dbReference type="PROSITE" id="PS50095"/>
    </source>
</evidence>
<dbReference type="InterPro" id="IPR036392">
    <property type="entry name" value="PLAT/LH2_dom_sf"/>
</dbReference>
<comment type="cofactor">
    <cofactor evidence="1 13">
        <name>Fe cation</name>
        <dbReference type="ChEBI" id="CHEBI:24875"/>
    </cofactor>
</comment>
<dbReference type="PRINTS" id="PR00468">
    <property type="entry name" value="PLTLPOXGNASE"/>
</dbReference>